<dbReference type="InterPro" id="IPR007696">
    <property type="entry name" value="DNA_mismatch_repair_MutS_core"/>
</dbReference>
<dbReference type="Pfam" id="PF05192">
    <property type="entry name" value="MutS_III"/>
    <property type="match status" value="1"/>
</dbReference>
<evidence type="ECO:0000259" key="6">
    <source>
        <dbReference type="PROSITE" id="PS00486"/>
    </source>
</evidence>
<dbReference type="InterPro" id="IPR036678">
    <property type="entry name" value="MutS_con_dom_sf"/>
</dbReference>
<dbReference type="OrthoDB" id="10252754at2759"/>
<reference evidence="7 8" key="1">
    <citation type="journal article" date="2008" name="Nature">
        <title>The Trichoplax genome and the nature of placozoans.</title>
        <authorList>
            <person name="Srivastava M."/>
            <person name="Begovic E."/>
            <person name="Chapman J."/>
            <person name="Putnam N.H."/>
            <person name="Hellsten U."/>
            <person name="Kawashima T."/>
            <person name="Kuo A."/>
            <person name="Mitros T."/>
            <person name="Salamov A."/>
            <person name="Carpenter M.L."/>
            <person name="Signorovitch A.Y."/>
            <person name="Moreno M.A."/>
            <person name="Kamm K."/>
            <person name="Grimwood J."/>
            <person name="Schmutz J."/>
            <person name="Shapiro H."/>
            <person name="Grigoriev I.V."/>
            <person name="Buss L.W."/>
            <person name="Schierwater B."/>
            <person name="Dellaporta S.L."/>
            <person name="Rokhsar D.S."/>
        </authorList>
    </citation>
    <scope>NUCLEOTIDE SEQUENCE [LARGE SCALE GENOMIC DNA]</scope>
    <source>
        <strain evidence="7 8">Grell-BS-1999</strain>
    </source>
</reference>
<dbReference type="InterPro" id="IPR045076">
    <property type="entry name" value="MutS"/>
</dbReference>
<dbReference type="GeneID" id="6756272"/>
<dbReference type="PhylomeDB" id="B3S3R6"/>
<dbReference type="InterPro" id="IPR036187">
    <property type="entry name" value="DNA_mismatch_repair_MutS_sf"/>
</dbReference>
<keyword evidence="2" id="KW-0547">Nucleotide-binding</keyword>
<dbReference type="SMART" id="SM00534">
    <property type="entry name" value="MUTSac"/>
    <property type="match status" value="1"/>
</dbReference>
<dbReference type="GO" id="GO:0005634">
    <property type="term" value="C:nucleus"/>
    <property type="evidence" value="ECO:0000318"/>
    <property type="project" value="GO_Central"/>
</dbReference>
<dbReference type="InParanoid" id="B3S3R6"/>
<dbReference type="FunFam" id="3.40.1170.10:FF:000020">
    <property type="entry name" value="Predicted protein"/>
    <property type="match status" value="1"/>
</dbReference>
<evidence type="ECO:0000256" key="1">
    <source>
        <dbReference type="ARBA" id="ARBA00006271"/>
    </source>
</evidence>
<evidence type="ECO:0000313" key="7">
    <source>
        <dbReference type="EMBL" id="EDV22327.1"/>
    </source>
</evidence>
<sequence>MLLRCLARKATWPSTSKNWPQFILSSQRRFNCSRYTDKILTASTAVKFKPTVSTMKRPQLLKQYRDIKQSYQDFVLIFQIGEAYEVYDKDADIVASKSTLPLLDTANNMESTSALLRVRFPKHQVDDVVKTLCREKVKIAICNEQTTRSTTSANLRERKVTKIFTPGTYTFAEYNSSIDTSNYLLSIVDGPEETLGLSWIDVAAQDFQIGARTNVTVFLEYAQILCAMRKVKPSQLEFEACRVLMQYLDYIDEHLLLETLKPLKFKQDEHMLIDPTTRKSLELTTTMFGAVPTVSKGTLVNVLDRTVTSAGRKILTARVTAPSTNVNEIQRRLDFVSIFATNPGCATDIHKCMQGCHNMDVLLRTISMNLGSIDTLRELMKILIISDDIKDILRNRISASDVLAVAEDLGNFIDLKEKLIRSVMNATDNGLFAKGYCAEADEIELLKANNDHQANNLRMQLSNQFGLPRLDLLTSRDFHRSFCISSPAANKISNHHGYFVIDAGTSGSSKKIEFSIPELEELNTEWLQLHRRQIELQQKLFTDLRAKIIPLVDELTVTGQTLAELDVACALGIGAHERGYCRPLITEDTTFDIKNGRHPIIDAYYSEMCVSNNCNLNEKNVWIITGPNMAGKSTFLRQNALIAIMAQMGSFVPAQSAKIGTILLGIVDRIFARVGACDNIAQHRSTFMVEMTESAYILSHATPNSFVVLDEIGRGTSTLDGISVAQAILEYFHEVIRCRTLCATHYHQLGKLATTLKSASSYQVSAKKNSDGAIMYLYKIFVSESRVRFIYNSAKNLRVMTLIPNFGHGKPGYCKQSLGIEVAMQADDLGPNSLMASGTKDSESQFATLNEDSIKIIRKICKGIHPSSINPKEAIIQLYSILDNLTPKEADGFMHTLIRLSRLAPSN</sequence>
<dbReference type="InterPro" id="IPR000432">
    <property type="entry name" value="DNA_mismatch_repair_MutS_C"/>
</dbReference>
<dbReference type="Proteomes" id="UP000009022">
    <property type="component" value="Unassembled WGS sequence"/>
</dbReference>
<evidence type="ECO:0000256" key="5">
    <source>
        <dbReference type="ARBA" id="ARBA00023125"/>
    </source>
</evidence>
<accession>B3S3R6</accession>
<name>B3S3R6_TRIAD</name>
<dbReference type="PANTHER" id="PTHR11361:SF148">
    <property type="entry name" value="DNA MISMATCH REPAIR PROTEIN MSH6"/>
    <property type="match status" value="1"/>
</dbReference>
<dbReference type="PIRSF" id="PIRSF005813">
    <property type="entry name" value="MSH2"/>
    <property type="match status" value="1"/>
</dbReference>
<dbReference type="Gene3D" id="3.40.1170.10">
    <property type="entry name" value="DNA repair protein MutS, domain I"/>
    <property type="match status" value="1"/>
</dbReference>
<keyword evidence="3" id="KW-0227">DNA damage</keyword>
<dbReference type="SUPFAM" id="SSF48334">
    <property type="entry name" value="DNA repair protein MutS, domain III"/>
    <property type="match status" value="1"/>
</dbReference>
<dbReference type="InterPro" id="IPR007695">
    <property type="entry name" value="DNA_mismatch_repair_MutS-lik_N"/>
</dbReference>
<dbReference type="GO" id="GO:0030983">
    <property type="term" value="F:mismatched DNA binding"/>
    <property type="evidence" value="ECO:0000318"/>
    <property type="project" value="GO_Central"/>
</dbReference>
<protein>
    <recommendedName>
        <fullName evidence="6">DNA mismatch repair proteins mutS family domain-containing protein</fullName>
    </recommendedName>
</protein>
<dbReference type="GO" id="GO:0006298">
    <property type="term" value="P:mismatch repair"/>
    <property type="evidence" value="ECO:0000318"/>
    <property type="project" value="GO_Central"/>
</dbReference>
<dbReference type="RefSeq" id="XP_002114871.1">
    <property type="nucleotide sequence ID" value="XM_002114835.1"/>
</dbReference>
<dbReference type="Gene3D" id="1.10.1420.10">
    <property type="match status" value="2"/>
</dbReference>
<dbReference type="HOGENOM" id="CLU_002472_3_0_1"/>
<dbReference type="Gene3D" id="3.40.50.300">
    <property type="entry name" value="P-loop containing nucleotide triphosphate hydrolases"/>
    <property type="match status" value="1"/>
</dbReference>
<dbReference type="SUPFAM" id="SSF52540">
    <property type="entry name" value="P-loop containing nucleoside triphosphate hydrolases"/>
    <property type="match status" value="1"/>
</dbReference>
<dbReference type="EMBL" id="DS985249">
    <property type="protein sequence ID" value="EDV22327.1"/>
    <property type="molecule type" value="Genomic_DNA"/>
</dbReference>
<keyword evidence="8" id="KW-1185">Reference proteome</keyword>
<dbReference type="Pfam" id="PF01624">
    <property type="entry name" value="MutS_I"/>
    <property type="match status" value="1"/>
</dbReference>
<dbReference type="KEGG" id="tad:TRIADDRAFT_58819"/>
<comment type="similarity">
    <text evidence="1">Belongs to the DNA mismatch repair MutS family.</text>
</comment>
<dbReference type="AlphaFoldDB" id="B3S3R6"/>
<evidence type="ECO:0000313" key="8">
    <source>
        <dbReference type="Proteomes" id="UP000009022"/>
    </source>
</evidence>
<proteinExistence type="inferred from homology"/>
<keyword evidence="5" id="KW-0238">DNA-binding</keyword>
<dbReference type="InterPro" id="IPR011184">
    <property type="entry name" value="DNA_mismatch_repair_Msh2"/>
</dbReference>
<organism evidence="7 8">
    <name type="scientific">Trichoplax adhaerens</name>
    <name type="common">Trichoplax reptans</name>
    <dbReference type="NCBI Taxonomy" id="10228"/>
    <lineage>
        <taxon>Eukaryota</taxon>
        <taxon>Metazoa</taxon>
        <taxon>Placozoa</taxon>
        <taxon>Uniplacotomia</taxon>
        <taxon>Trichoplacea</taxon>
        <taxon>Trichoplacidae</taxon>
        <taxon>Trichoplax</taxon>
    </lineage>
</organism>
<dbReference type="eggNOG" id="ENOG502QUUG">
    <property type="taxonomic scope" value="Eukaryota"/>
</dbReference>
<gene>
    <name evidence="7" type="ORF">TRIADDRAFT_58819</name>
</gene>
<dbReference type="GO" id="GO:0032301">
    <property type="term" value="C:MutSalpha complex"/>
    <property type="evidence" value="ECO:0000318"/>
    <property type="project" value="GO_Central"/>
</dbReference>
<evidence type="ECO:0000256" key="2">
    <source>
        <dbReference type="ARBA" id="ARBA00022741"/>
    </source>
</evidence>
<dbReference type="InterPro" id="IPR016151">
    <property type="entry name" value="DNA_mismatch_repair_MutS_N"/>
</dbReference>
<dbReference type="STRING" id="10228.B3S3R6"/>
<dbReference type="InterPro" id="IPR027417">
    <property type="entry name" value="P-loop_NTPase"/>
</dbReference>
<dbReference type="CTD" id="6756272"/>
<keyword evidence="4" id="KW-0067">ATP-binding</keyword>
<dbReference type="Pfam" id="PF00488">
    <property type="entry name" value="MutS_V"/>
    <property type="match status" value="1"/>
</dbReference>
<dbReference type="GO" id="GO:0140664">
    <property type="term" value="F:ATP-dependent DNA damage sensor activity"/>
    <property type="evidence" value="ECO:0007669"/>
    <property type="project" value="InterPro"/>
</dbReference>
<dbReference type="SMART" id="SM00533">
    <property type="entry name" value="MUTSd"/>
    <property type="match status" value="1"/>
</dbReference>
<dbReference type="SUPFAM" id="SSF53150">
    <property type="entry name" value="DNA repair protein MutS, domain II"/>
    <property type="match status" value="1"/>
</dbReference>
<dbReference type="GO" id="GO:0005524">
    <property type="term" value="F:ATP binding"/>
    <property type="evidence" value="ECO:0007669"/>
    <property type="project" value="UniProtKB-KW"/>
</dbReference>
<dbReference type="SUPFAM" id="SSF55271">
    <property type="entry name" value="DNA repair protein MutS, domain I"/>
    <property type="match status" value="1"/>
</dbReference>
<dbReference type="PROSITE" id="PS00486">
    <property type="entry name" value="DNA_MISMATCH_REPAIR_2"/>
    <property type="match status" value="1"/>
</dbReference>
<dbReference type="PANTHER" id="PTHR11361">
    <property type="entry name" value="DNA MISMATCH REPAIR PROTEIN MUTS FAMILY MEMBER"/>
    <property type="match status" value="1"/>
</dbReference>
<feature type="domain" description="DNA mismatch repair proteins mutS family" evidence="6">
    <location>
        <begin position="705"/>
        <end position="721"/>
    </location>
</feature>
<evidence type="ECO:0000256" key="4">
    <source>
        <dbReference type="ARBA" id="ARBA00022840"/>
    </source>
</evidence>
<evidence type="ECO:0000256" key="3">
    <source>
        <dbReference type="ARBA" id="ARBA00022763"/>
    </source>
</evidence>